<reference evidence="1 2" key="1">
    <citation type="journal article" date="2018" name="Int. J. Syst. Evol. Microbiol.">
        <title>Bifidobacterium callitrichidarum sp. nov. from the faeces of the emperor tamarin (Saguinus imperator).</title>
        <authorList>
            <person name="Modesto M."/>
            <person name="Michelini S."/>
            <person name="Sansosti M.C."/>
            <person name="De Filippo C."/>
            <person name="Cavalieri D."/>
            <person name="Qvirist L."/>
            <person name="Andlid T."/>
            <person name="Spiezio C."/>
            <person name="Sandri C."/>
            <person name="Pascarelli S."/>
            <person name="Sgorbati B."/>
            <person name="Mattarelli P."/>
        </authorList>
    </citation>
    <scope>NUCLEOTIDE SEQUENCE [LARGE SCALE GENOMIC DNA]</scope>
    <source>
        <strain evidence="1 2">TRI 5</strain>
    </source>
</reference>
<dbReference type="RefSeq" id="WP_206603805.1">
    <property type="nucleotide sequence ID" value="NZ_QFFM01000064.1"/>
</dbReference>
<dbReference type="Proteomes" id="UP000245876">
    <property type="component" value="Unassembled WGS sequence"/>
</dbReference>
<evidence type="ECO:0000313" key="2">
    <source>
        <dbReference type="Proteomes" id="UP000245876"/>
    </source>
</evidence>
<evidence type="ECO:0008006" key="3">
    <source>
        <dbReference type="Google" id="ProtNLM"/>
    </source>
</evidence>
<dbReference type="EMBL" id="QFFM01000064">
    <property type="protein sequence ID" value="PWG61543.1"/>
    <property type="molecule type" value="Genomic_DNA"/>
</dbReference>
<sequence>LAHDTTELASVTVDGQAVAFDSANRAVLHRAYTAGAPEIAVETKDNAVAYVVPPLHYPYGSYVIRVVSENGEQHAAYALDLDVPPAPVAEVTVVPPAVTVGEDETVRLTVNATDETGAAIDLGGGSAAGVPFSSSHESVAGGDGSGVVTGRLSGTASVSATVTYGGGAKT</sequence>
<feature type="non-terminal residue" evidence="1">
    <location>
        <position position="1"/>
    </location>
</feature>
<organism evidence="1 2">
    <name type="scientific">Bifidobacterium callitrichidarum</name>
    <dbReference type="NCBI Taxonomy" id="2052941"/>
    <lineage>
        <taxon>Bacteria</taxon>
        <taxon>Bacillati</taxon>
        <taxon>Actinomycetota</taxon>
        <taxon>Actinomycetes</taxon>
        <taxon>Bifidobacteriales</taxon>
        <taxon>Bifidobacteriaceae</taxon>
        <taxon>Bifidobacterium</taxon>
    </lineage>
</organism>
<feature type="non-terminal residue" evidence="1">
    <location>
        <position position="170"/>
    </location>
</feature>
<keyword evidence="2" id="KW-1185">Reference proteome</keyword>
<evidence type="ECO:0000313" key="1">
    <source>
        <dbReference type="EMBL" id="PWG61543.1"/>
    </source>
</evidence>
<dbReference type="InterPro" id="IPR008964">
    <property type="entry name" value="Invasin/intimin_cell_adhesion"/>
</dbReference>
<protein>
    <recommendedName>
        <fullName evidence="3">BIG2 domain-containing protein</fullName>
    </recommendedName>
</protein>
<dbReference type="SUPFAM" id="SSF49373">
    <property type="entry name" value="Invasin/intimin cell-adhesion fragments"/>
    <property type="match status" value="1"/>
</dbReference>
<accession>A0A2U2MXE3</accession>
<dbReference type="Gene3D" id="2.60.40.1080">
    <property type="match status" value="1"/>
</dbReference>
<gene>
    <name evidence="1" type="ORF">DF196_13120</name>
</gene>
<dbReference type="AlphaFoldDB" id="A0A2U2MXE3"/>
<comment type="caution">
    <text evidence="1">The sequence shown here is derived from an EMBL/GenBank/DDBJ whole genome shotgun (WGS) entry which is preliminary data.</text>
</comment>
<proteinExistence type="predicted"/>
<name>A0A2U2MXE3_9BIFI</name>